<dbReference type="RefSeq" id="WP_348262447.1">
    <property type="nucleotide sequence ID" value="NZ_CP121196.1"/>
</dbReference>
<dbReference type="InterPro" id="IPR058637">
    <property type="entry name" value="YknX-like_C"/>
</dbReference>
<dbReference type="Gene3D" id="2.40.30.170">
    <property type="match status" value="1"/>
</dbReference>
<dbReference type="NCBIfam" id="TIGR01730">
    <property type="entry name" value="RND_mfp"/>
    <property type="match status" value="1"/>
</dbReference>
<feature type="domain" description="YknX-like C-terminal permuted SH3-like" evidence="5">
    <location>
        <begin position="354"/>
        <end position="424"/>
    </location>
</feature>
<dbReference type="InterPro" id="IPR058647">
    <property type="entry name" value="BSH_CzcB-like"/>
</dbReference>
<feature type="domain" description="CzcB-like barrel-sandwich hybrid" evidence="4">
    <location>
        <begin position="78"/>
        <end position="270"/>
    </location>
</feature>
<gene>
    <name evidence="6" type="ORF">P8935_21945</name>
</gene>
<dbReference type="Pfam" id="PF25973">
    <property type="entry name" value="BSH_CzcB"/>
    <property type="match status" value="1"/>
</dbReference>
<dbReference type="GO" id="GO:1990281">
    <property type="term" value="C:efflux pump complex"/>
    <property type="evidence" value="ECO:0007669"/>
    <property type="project" value="TreeGrafter"/>
</dbReference>
<dbReference type="Gene3D" id="1.10.287.470">
    <property type="entry name" value="Helix hairpin bin"/>
    <property type="match status" value="2"/>
</dbReference>
<evidence type="ECO:0000256" key="2">
    <source>
        <dbReference type="SAM" id="MobiDB-lite"/>
    </source>
</evidence>
<feature type="compositionally biased region" description="Basic and acidic residues" evidence="2">
    <location>
        <begin position="418"/>
        <end position="427"/>
    </location>
</feature>
<evidence type="ECO:0000256" key="1">
    <source>
        <dbReference type="ARBA" id="ARBA00009477"/>
    </source>
</evidence>
<dbReference type="Pfam" id="PF25989">
    <property type="entry name" value="YknX_C"/>
    <property type="match status" value="1"/>
</dbReference>
<dbReference type="Gene3D" id="2.40.420.20">
    <property type="match status" value="1"/>
</dbReference>
<dbReference type="SUPFAM" id="SSF111369">
    <property type="entry name" value="HlyD-like secretion proteins"/>
    <property type="match status" value="2"/>
</dbReference>
<evidence type="ECO:0000259" key="3">
    <source>
        <dbReference type="Pfam" id="PF25954"/>
    </source>
</evidence>
<reference evidence="6" key="1">
    <citation type="submission" date="2023-03" db="EMBL/GenBank/DDBJ databases">
        <title>Edaphobacter sp.</title>
        <authorList>
            <person name="Huber K.J."/>
            <person name="Papendorf J."/>
            <person name="Pilke C."/>
            <person name="Bunk B."/>
            <person name="Sproeer C."/>
            <person name="Pester M."/>
        </authorList>
    </citation>
    <scope>NUCLEOTIDE SEQUENCE</scope>
    <source>
        <strain evidence="6">DSM 110680</strain>
    </source>
</reference>
<dbReference type="EMBL" id="CP121196">
    <property type="protein sequence ID" value="XBH17216.1"/>
    <property type="molecule type" value="Genomic_DNA"/>
</dbReference>
<comment type="similarity">
    <text evidence="1">Belongs to the membrane fusion protein (MFP) (TC 8.A.1) family.</text>
</comment>
<dbReference type="GO" id="GO:0015562">
    <property type="term" value="F:efflux transmembrane transporter activity"/>
    <property type="evidence" value="ECO:0007669"/>
    <property type="project" value="TreeGrafter"/>
</dbReference>
<accession>A0AAU7DIK1</accession>
<evidence type="ECO:0000313" key="6">
    <source>
        <dbReference type="EMBL" id="XBH17216.1"/>
    </source>
</evidence>
<dbReference type="InterPro" id="IPR058792">
    <property type="entry name" value="Beta-barrel_RND_2"/>
</dbReference>
<proteinExistence type="inferred from homology"/>
<feature type="region of interest" description="Disordered" evidence="2">
    <location>
        <begin position="416"/>
        <end position="443"/>
    </location>
</feature>
<organism evidence="6">
    <name type="scientific">Telmatobacter sp. DSM 110680</name>
    <dbReference type="NCBI Taxonomy" id="3036704"/>
    <lineage>
        <taxon>Bacteria</taxon>
        <taxon>Pseudomonadati</taxon>
        <taxon>Acidobacteriota</taxon>
        <taxon>Terriglobia</taxon>
        <taxon>Terriglobales</taxon>
        <taxon>Acidobacteriaceae</taxon>
        <taxon>Telmatobacter</taxon>
    </lineage>
</organism>
<name>A0AAU7DIK1_9BACT</name>
<feature type="domain" description="CusB-like beta-barrel" evidence="3">
    <location>
        <begin position="277"/>
        <end position="349"/>
    </location>
</feature>
<evidence type="ECO:0000259" key="5">
    <source>
        <dbReference type="Pfam" id="PF25989"/>
    </source>
</evidence>
<sequence>MNKLIRIDHRFRTRSRQCMMLDARAFSAALLLALVFAAGCKKEETPAPEITVQAEHPEQGTISDHITADAILAPLAQAAIVPKISAPVKKFYVQRGAKVKEGQLLAVLENGDLIGAAQDNKGSYEAAQAAYATATRAQVPEDAQKAELDYAQAKANLDLNNSIVNSRKQLFAEGAIPGRDLDTAQAALVQAQAAYDAAAKHLESMKNVSHEAALKSAEGQLTSAEGKYKGAEAQVNFTEIRSPINGTITDRPLYAGETPAAGAPLITVMDTSSLLAKAHIAQSLAQQMKIGDSATLMVPGIKDPVDANVTLISPALDPGSTTLEIWLKVDNKKATLKVGTPVKVSITGHTVENALKVPASSILTAQDGTKSVMVVGTDSTAHKRSVELGIQDGDDVQITKGLTTADTVITGGAYGLDDGSKVKVGKADDDDAKPGAGTGGDKD</sequence>
<dbReference type="Gene3D" id="2.40.50.100">
    <property type="match status" value="2"/>
</dbReference>
<dbReference type="InterPro" id="IPR006143">
    <property type="entry name" value="RND_pump_MFP"/>
</dbReference>
<dbReference type="AlphaFoldDB" id="A0AAU7DIK1"/>
<dbReference type="PANTHER" id="PTHR30469">
    <property type="entry name" value="MULTIDRUG RESISTANCE PROTEIN MDTA"/>
    <property type="match status" value="1"/>
</dbReference>
<evidence type="ECO:0000259" key="4">
    <source>
        <dbReference type="Pfam" id="PF25973"/>
    </source>
</evidence>
<protein>
    <submittedName>
        <fullName evidence="6">Efflux RND transporter periplasmic adaptor subunit</fullName>
    </submittedName>
</protein>
<dbReference type="Pfam" id="PF25954">
    <property type="entry name" value="Beta-barrel_RND_2"/>
    <property type="match status" value="1"/>
</dbReference>